<dbReference type="InterPro" id="IPR013249">
    <property type="entry name" value="RNA_pol_sigma70_r4_t2"/>
</dbReference>
<gene>
    <name evidence="8" type="ORF">NZK81_19680</name>
</gene>
<keyword evidence="2" id="KW-0805">Transcription regulation</keyword>
<dbReference type="InterPro" id="IPR014284">
    <property type="entry name" value="RNA_pol_sigma-70_dom"/>
</dbReference>
<dbReference type="PANTHER" id="PTHR43133:SF63">
    <property type="entry name" value="RNA POLYMERASE SIGMA FACTOR FECI-RELATED"/>
    <property type="match status" value="1"/>
</dbReference>
<evidence type="ECO:0000313" key="8">
    <source>
        <dbReference type="EMBL" id="MCT2401775.1"/>
    </source>
</evidence>
<evidence type="ECO:0000259" key="6">
    <source>
        <dbReference type="Pfam" id="PF04542"/>
    </source>
</evidence>
<dbReference type="SUPFAM" id="SSF88946">
    <property type="entry name" value="Sigma2 domain of RNA polymerase sigma factors"/>
    <property type="match status" value="1"/>
</dbReference>
<dbReference type="InterPro" id="IPR036388">
    <property type="entry name" value="WH-like_DNA-bd_sf"/>
</dbReference>
<evidence type="ECO:0000256" key="4">
    <source>
        <dbReference type="ARBA" id="ARBA00023163"/>
    </source>
</evidence>
<evidence type="ECO:0000259" key="7">
    <source>
        <dbReference type="Pfam" id="PF08281"/>
    </source>
</evidence>
<sequence>MRSPHLLPRTSAVLDEASCDGDTGRSLTGASNPAERERQLTDLLCAERPRLIRFFRRQARFASPDEADDLAQEAITRFLRAAPSTQMATPQAYLRRIASNLLIDRAQHGSTRLAQISVPLVEGLDRPVEFDQHQQLEAREELVHYEQVLRQLKPRVLKVFLLSRVEGYTYKEIAARLGLTVFTVKRDMLQAIAHLDQHRRHR</sequence>
<dbReference type="Gene3D" id="1.10.1740.10">
    <property type="match status" value="1"/>
</dbReference>
<organism evidence="8 9">
    <name type="scientific">Novosphingobium mangrovi</name>
    <name type="common">ex Huang et al. 2023</name>
    <dbReference type="NCBI Taxonomy" id="2976432"/>
    <lineage>
        <taxon>Bacteria</taxon>
        <taxon>Pseudomonadati</taxon>
        <taxon>Pseudomonadota</taxon>
        <taxon>Alphaproteobacteria</taxon>
        <taxon>Sphingomonadales</taxon>
        <taxon>Sphingomonadaceae</taxon>
        <taxon>Novosphingobium</taxon>
    </lineage>
</organism>
<comment type="caution">
    <text evidence="8">The sequence shown here is derived from an EMBL/GenBank/DDBJ whole genome shotgun (WGS) entry which is preliminary data.</text>
</comment>
<dbReference type="InterPro" id="IPR039425">
    <property type="entry name" value="RNA_pol_sigma-70-like"/>
</dbReference>
<dbReference type="InterPro" id="IPR013325">
    <property type="entry name" value="RNA_pol_sigma_r2"/>
</dbReference>
<keyword evidence="4" id="KW-0804">Transcription</keyword>
<keyword evidence="9" id="KW-1185">Reference proteome</keyword>
<name>A0ABT2IAB8_9SPHN</name>
<accession>A0ABT2IAB8</accession>
<dbReference type="NCBIfam" id="TIGR02937">
    <property type="entry name" value="sigma70-ECF"/>
    <property type="match status" value="1"/>
</dbReference>
<evidence type="ECO:0000256" key="2">
    <source>
        <dbReference type="ARBA" id="ARBA00023015"/>
    </source>
</evidence>
<dbReference type="Pfam" id="PF08281">
    <property type="entry name" value="Sigma70_r4_2"/>
    <property type="match status" value="1"/>
</dbReference>
<feature type="region of interest" description="Disordered" evidence="5">
    <location>
        <begin position="1"/>
        <end position="37"/>
    </location>
</feature>
<dbReference type="SUPFAM" id="SSF88659">
    <property type="entry name" value="Sigma3 and sigma4 domains of RNA polymerase sigma factors"/>
    <property type="match status" value="1"/>
</dbReference>
<dbReference type="InterPro" id="IPR007627">
    <property type="entry name" value="RNA_pol_sigma70_r2"/>
</dbReference>
<dbReference type="RefSeq" id="WP_260047777.1">
    <property type="nucleotide sequence ID" value="NZ_JANZXA010000020.1"/>
</dbReference>
<feature type="domain" description="RNA polymerase sigma-70 region 2" evidence="6">
    <location>
        <begin position="48"/>
        <end position="106"/>
    </location>
</feature>
<evidence type="ECO:0000256" key="1">
    <source>
        <dbReference type="ARBA" id="ARBA00010641"/>
    </source>
</evidence>
<comment type="similarity">
    <text evidence="1">Belongs to the sigma-70 factor family. ECF subfamily.</text>
</comment>
<proteinExistence type="inferred from homology"/>
<reference evidence="8" key="1">
    <citation type="submission" date="2022-09" db="EMBL/GenBank/DDBJ databases">
        <title>Novosphingobium sp. Nov., a polycyclic aromatic hydrocarbon-degrading bacterium isolated form mangrove sediments in HongKong.</title>
        <authorList>
            <person name="Hu Z."/>
        </authorList>
    </citation>
    <scope>NUCLEOTIDE SEQUENCE</scope>
    <source>
        <strain evidence="8">HK4-1</strain>
    </source>
</reference>
<protein>
    <submittedName>
        <fullName evidence="8">RNA polymerase sigma factor</fullName>
    </submittedName>
</protein>
<evidence type="ECO:0000256" key="5">
    <source>
        <dbReference type="SAM" id="MobiDB-lite"/>
    </source>
</evidence>
<dbReference type="PANTHER" id="PTHR43133">
    <property type="entry name" value="RNA POLYMERASE ECF-TYPE SIGMA FACTO"/>
    <property type="match status" value="1"/>
</dbReference>
<keyword evidence="3" id="KW-0731">Sigma factor</keyword>
<feature type="domain" description="RNA polymerase sigma factor 70 region 4 type 2" evidence="7">
    <location>
        <begin position="146"/>
        <end position="195"/>
    </location>
</feature>
<dbReference type="Proteomes" id="UP001165583">
    <property type="component" value="Unassembled WGS sequence"/>
</dbReference>
<dbReference type="Pfam" id="PF04542">
    <property type="entry name" value="Sigma70_r2"/>
    <property type="match status" value="1"/>
</dbReference>
<dbReference type="Gene3D" id="1.10.10.10">
    <property type="entry name" value="Winged helix-like DNA-binding domain superfamily/Winged helix DNA-binding domain"/>
    <property type="match status" value="1"/>
</dbReference>
<evidence type="ECO:0000313" key="9">
    <source>
        <dbReference type="Proteomes" id="UP001165583"/>
    </source>
</evidence>
<dbReference type="EMBL" id="JANZXA010000020">
    <property type="protein sequence ID" value="MCT2401775.1"/>
    <property type="molecule type" value="Genomic_DNA"/>
</dbReference>
<evidence type="ECO:0000256" key="3">
    <source>
        <dbReference type="ARBA" id="ARBA00023082"/>
    </source>
</evidence>
<dbReference type="InterPro" id="IPR013324">
    <property type="entry name" value="RNA_pol_sigma_r3/r4-like"/>
</dbReference>